<dbReference type="InterPro" id="IPR003959">
    <property type="entry name" value="ATPase_AAA_core"/>
</dbReference>
<dbReference type="FunFam" id="3.40.50.300:FF:000109">
    <property type="entry name" value="Peroxisomal biogenesis factor 6"/>
    <property type="match status" value="1"/>
</dbReference>
<comment type="catalytic activity">
    <reaction evidence="10">
        <text>ATP + H2O = ADP + phosphate + H(+)</text>
        <dbReference type="Rhea" id="RHEA:13065"/>
        <dbReference type="ChEBI" id="CHEBI:15377"/>
        <dbReference type="ChEBI" id="CHEBI:15378"/>
        <dbReference type="ChEBI" id="CHEBI:30616"/>
        <dbReference type="ChEBI" id="CHEBI:43474"/>
        <dbReference type="ChEBI" id="CHEBI:456216"/>
    </reaction>
    <physiologicalReaction direction="left-to-right" evidence="10">
        <dbReference type="Rhea" id="RHEA:13066"/>
    </physiologicalReaction>
</comment>
<accession>A0A2X0LNW7</accession>
<dbReference type="STRING" id="796604.A0A2X0LNW7"/>
<feature type="domain" description="AAA+ ATPase" evidence="12">
    <location>
        <begin position="975"/>
        <end position="1116"/>
    </location>
</feature>
<evidence type="ECO:0000256" key="6">
    <source>
        <dbReference type="ARBA" id="ARBA00022840"/>
    </source>
</evidence>
<dbReference type="InterPro" id="IPR003593">
    <property type="entry name" value="AAA+_ATPase"/>
</dbReference>
<protein>
    <recommendedName>
        <fullName evidence="8">Peroxisomal ATPase PEX6</fullName>
    </recommendedName>
    <alternativeName>
        <fullName evidence="9">Peroxin-6</fullName>
    </alternativeName>
</protein>
<evidence type="ECO:0000256" key="8">
    <source>
        <dbReference type="ARBA" id="ARBA00034811"/>
    </source>
</evidence>
<comment type="subcellular location">
    <subcellularLocation>
        <location evidence="1">Membrane</location>
    </subcellularLocation>
</comment>
<dbReference type="Gene3D" id="3.40.50.300">
    <property type="entry name" value="P-loop containing nucleotide triphosphate hydrolases"/>
    <property type="match status" value="2"/>
</dbReference>
<dbReference type="Gene3D" id="1.10.8.60">
    <property type="match status" value="2"/>
</dbReference>
<evidence type="ECO:0000313" key="13">
    <source>
        <dbReference type="EMBL" id="SGY12094.1"/>
    </source>
</evidence>
<dbReference type="InterPro" id="IPR056995">
    <property type="entry name" value="PEX6_4th_dom"/>
</dbReference>
<dbReference type="PANTHER" id="PTHR23077:SF9">
    <property type="entry name" value="PEROXISOMAL ATPASE PEX6"/>
    <property type="match status" value="1"/>
</dbReference>
<evidence type="ECO:0000256" key="2">
    <source>
        <dbReference type="ARBA" id="ARBA00006914"/>
    </source>
</evidence>
<evidence type="ECO:0000313" key="14">
    <source>
        <dbReference type="Proteomes" id="UP000249464"/>
    </source>
</evidence>
<dbReference type="InterPro" id="IPR027417">
    <property type="entry name" value="P-loop_NTPase"/>
</dbReference>
<dbReference type="SUPFAM" id="SSF52540">
    <property type="entry name" value="P-loop containing nucleoside triphosphate hydrolases"/>
    <property type="match status" value="2"/>
</dbReference>
<comment type="similarity">
    <text evidence="2">Belongs to the AAA ATPase family.</text>
</comment>
<evidence type="ECO:0000259" key="12">
    <source>
        <dbReference type="SMART" id="SM00382"/>
    </source>
</evidence>
<feature type="region of interest" description="Disordered" evidence="11">
    <location>
        <begin position="326"/>
        <end position="372"/>
    </location>
</feature>
<evidence type="ECO:0000256" key="3">
    <source>
        <dbReference type="ARBA" id="ARBA00022593"/>
    </source>
</evidence>
<dbReference type="GO" id="GO:0005524">
    <property type="term" value="F:ATP binding"/>
    <property type="evidence" value="ECO:0007669"/>
    <property type="project" value="UniProtKB-KW"/>
</dbReference>
<evidence type="ECO:0000256" key="5">
    <source>
        <dbReference type="ARBA" id="ARBA00022801"/>
    </source>
</evidence>
<keyword evidence="5" id="KW-0378">Hydrolase</keyword>
<dbReference type="Proteomes" id="UP000249464">
    <property type="component" value="Unassembled WGS sequence"/>
</dbReference>
<reference evidence="13 14" key="1">
    <citation type="submission" date="2016-11" db="EMBL/GenBank/DDBJ databases">
        <authorList>
            <person name="Jaros S."/>
            <person name="Januszkiewicz K."/>
            <person name="Wedrychowicz H."/>
        </authorList>
    </citation>
    <scope>NUCLEOTIDE SEQUENCE [LARGE SCALE GENOMIC DNA]</scope>
</reference>
<dbReference type="GO" id="GO:0016558">
    <property type="term" value="P:protein import into peroxisome matrix"/>
    <property type="evidence" value="ECO:0007669"/>
    <property type="project" value="TreeGrafter"/>
</dbReference>
<dbReference type="GO" id="GO:0005778">
    <property type="term" value="C:peroxisomal membrane"/>
    <property type="evidence" value="ECO:0007669"/>
    <property type="project" value="TreeGrafter"/>
</dbReference>
<dbReference type="Pfam" id="PF00004">
    <property type="entry name" value="AAA"/>
    <property type="match status" value="2"/>
</dbReference>
<gene>
    <name evidence="13" type="primary">BQ5605_C011g06386</name>
    <name evidence="13" type="ORF">BQ5605_C011G06386</name>
</gene>
<keyword evidence="4" id="KW-0547">Nucleotide-binding</keyword>
<dbReference type="GO" id="GO:0016887">
    <property type="term" value="F:ATP hydrolysis activity"/>
    <property type="evidence" value="ECO:0007669"/>
    <property type="project" value="InterPro"/>
</dbReference>
<keyword evidence="6" id="KW-0067">ATP-binding</keyword>
<evidence type="ECO:0000256" key="4">
    <source>
        <dbReference type="ARBA" id="ARBA00022741"/>
    </source>
</evidence>
<sequence length="1311" mass="140887">MNSGSAGSGTLGHETGYDFLTDRPVKLIVAPSRPSVSTAQSQVSERGAMSIQDDLLASIKLHDDTHADEVALSDALWQCLRDLSAEDDDQAKSGHGASISSQLVTEARFAIALKPRTRLVQARNSSTTFGSLVVNASKATGKNKADQQPNTNVVYVPQRLLEQHPAIFGSALKSASTSASSSSTSSVSLGVSRVRLIPLSDLILIAYNSNSYDYSVTNKDEFLQSLGKHGRILRSGEVLSSTSARGQALSWTIAIAEPVLQGVLVPGSTRFLVLTPTDEPASLLNESSSPNGHGDHHDLHSLDDDDGAFDIDESFLAASVLSLPRLDGTSTPISPRDLSDLAPSNSPPSPFPSHGDGPLSPTRSALSRSQNQRALVQAQALQRPVDSSTLVPQPTEGEDETLWAFLGSRDLSRVGLFSGDWALVESEGSSVLTSERRLVRVFVSDELQNVIDATGVPVALFAPTLLHTLPSKTVTLVPAALPFQTSFPLASSVTVARVASPRSVHRVYQSLFLDGLKGLFKDRQRILRKGDVIAVGICEDMARFSEGAAAEDEDEVELPASLNVPTAVVYFVITSLELSPPTEVRAEGGDELTELLDLGAFGCHVDPRMTKLVQSGVEHSLVPDVEGYLRIGELLSQRWPRQSPPVEVYPRCSPIVDSFAAKSDKAALEEGTPTWRLLEYVKASLRPGTSDYDLHLTVLVKGAHGSGKRSLVKSVARSSGLHLLELDCYDLIGESDVKTEGHLRARIDNALSCSPCIMLLRNIEALARKSQALETGQEPAMTTVLKECFATARQGWKTSGFPVIIIATTCDIEKLPRGVLGAFKEEIAIEAPNEAERLTILRSLTRSSVIAPDVSLRALAVQTAALVANDLVDLVRRAGSAAAERALASIDASEADARSLRVEDVAHAGLELTAVDFNKALDKARASYSESIGAPKIPNVTWDDVGGLTNVKSDILDTIQLPLEHPELFADGLKKRSGILLYGPPGTGKTLLAKAVATSCSLNFFSVKGPELLNMYIGESEANVRRVFQRARDAKPCVIFFDELDSVAPKRGNQGDSGGVMDRIVSQLLAELDGMSKGKGGSNVFVIGATNRPDLLDPALLRPGRFDRMLYLGVSDTHDAQLKIIQALTRKFKLDPNIRLEDVVALCPYNYTGADFYALCSDAMLKAMTRKATEIDDTINLPSPAAKLNLNPPYSNGIKLTPQYYLAEMATPAEIEVLVLQKDFEAALAEASDCVLVPSVSKAEMLHYKTVQQKFSSETMNSNEKMAEKEQQQQQSRIGSKAVGSGSVTIAPPVELSAAEQRRMAKGKGRA</sequence>
<dbReference type="Pfam" id="PF23315">
    <property type="entry name" value="PEX6_4th"/>
    <property type="match status" value="1"/>
</dbReference>
<dbReference type="CDD" id="cd19527">
    <property type="entry name" value="RecA-like_PEX6_r2"/>
    <property type="match status" value="1"/>
</dbReference>
<dbReference type="PROSITE" id="PS00674">
    <property type="entry name" value="AAA"/>
    <property type="match status" value="1"/>
</dbReference>
<evidence type="ECO:0000256" key="7">
    <source>
        <dbReference type="ARBA" id="ARBA00023136"/>
    </source>
</evidence>
<dbReference type="InterPro" id="IPR050168">
    <property type="entry name" value="AAA_ATPase_domain"/>
</dbReference>
<dbReference type="GO" id="GO:0005829">
    <property type="term" value="C:cytosol"/>
    <property type="evidence" value="ECO:0007669"/>
    <property type="project" value="TreeGrafter"/>
</dbReference>
<evidence type="ECO:0000256" key="9">
    <source>
        <dbReference type="ARBA" id="ARBA00034920"/>
    </source>
</evidence>
<organism evidence="13 14">
    <name type="scientific">Microbotryum silenes-dioicae</name>
    <dbReference type="NCBI Taxonomy" id="796604"/>
    <lineage>
        <taxon>Eukaryota</taxon>
        <taxon>Fungi</taxon>
        <taxon>Dikarya</taxon>
        <taxon>Basidiomycota</taxon>
        <taxon>Pucciniomycotina</taxon>
        <taxon>Microbotryomycetes</taxon>
        <taxon>Microbotryales</taxon>
        <taxon>Microbotryaceae</taxon>
        <taxon>Microbotryum</taxon>
    </lineage>
</organism>
<feature type="region of interest" description="Disordered" evidence="11">
    <location>
        <begin position="282"/>
        <end position="301"/>
    </location>
</feature>
<evidence type="ECO:0000256" key="10">
    <source>
        <dbReference type="ARBA" id="ARBA00048778"/>
    </source>
</evidence>
<feature type="region of interest" description="Disordered" evidence="11">
    <location>
        <begin position="1257"/>
        <end position="1311"/>
    </location>
</feature>
<feature type="domain" description="AAA+ ATPase" evidence="12">
    <location>
        <begin position="694"/>
        <end position="833"/>
    </location>
</feature>
<dbReference type="InterPro" id="IPR047533">
    <property type="entry name" value="RecA-like_PEX6_r2"/>
</dbReference>
<dbReference type="PANTHER" id="PTHR23077">
    <property type="entry name" value="AAA-FAMILY ATPASE"/>
    <property type="match status" value="1"/>
</dbReference>
<keyword evidence="3" id="KW-0962">Peroxisome biogenesis</keyword>
<dbReference type="FunFam" id="1.10.8.60:FF:000039">
    <property type="entry name" value="peroxisome biogenesis factor 6"/>
    <property type="match status" value="1"/>
</dbReference>
<evidence type="ECO:0000256" key="1">
    <source>
        <dbReference type="ARBA" id="ARBA00004370"/>
    </source>
</evidence>
<keyword evidence="14" id="KW-1185">Reference proteome</keyword>
<evidence type="ECO:0000256" key="11">
    <source>
        <dbReference type="SAM" id="MobiDB-lite"/>
    </source>
</evidence>
<dbReference type="EMBL" id="FQNC01000011">
    <property type="protein sequence ID" value="SGY12094.1"/>
    <property type="molecule type" value="Genomic_DNA"/>
</dbReference>
<dbReference type="InterPro" id="IPR003960">
    <property type="entry name" value="ATPase_AAA_CS"/>
</dbReference>
<name>A0A2X0LNW7_9BASI</name>
<keyword evidence="7" id="KW-0472">Membrane</keyword>
<proteinExistence type="inferred from homology"/>
<dbReference type="SMART" id="SM00382">
    <property type="entry name" value="AAA"/>
    <property type="match status" value="2"/>
</dbReference>